<keyword evidence="1" id="KW-1133">Transmembrane helix</keyword>
<feature type="transmembrane region" description="Helical" evidence="1">
    <location>
        <begin position="68"/>
        <end position="87"/>
    </location>
</feature>
<feature type="transmembrane region" description="Helical" evidence="1">
    <location>
        <begin position="260"/>
        <end position="279"/>
    </location>
</feature>
<feature type="transmembrane region" description="Helical" evidence="1">
    <location>
        <begin position="160"/>
        <end position="179"/>
    </location>
</feature>
<feature type="transmembrane region" description="Helical" evidence="1">
    <location>
        <begin position="231"/>
        <end position="248"/>
    </location>
</feature>
<organism evidence="2 3">
    <name type="scientific">Goodfellowiella coeruleoviolacea</name>
    <dbReference type="NCBI Taxonomy" id="334858"/>
    <lineage>
        <taxon>Bacteria</taxon>
        <taxon>Bacillati</taxon>
        <taxon>Actinomycetota</taxon>
        <taxon>Actinomycetes</taxon>
        <taxon>Pseudonocardiales</taxon>
        <taxon>Pseudonocardiaceae</taxon>
        <taxon>Goodfellowiella</taxon>
    </lineage>
</organism>
<keyword evidence="3" id="KW-1185">Reference proteome</keyword>
<dbReference type="Proteomes" id="UP001206128">
    <property type="component" value="Unassembled WGS sequence"/>
</dbReference>
<proteinExistence type="predicted"/>
<comment type="caution">
    <text evidence="2">The sequence shown here is derived from an EMBL/GenBank/DDBJ whole genome shotgun (WGS) entry which is preliminary data.</text>
</comment>
<feature type="transmembrane region" description="Helical" evidence="1">
    <location>
        <begin position="340"/>
        <end position="357"/>
    </location>
</feature>
<evidence type="ECO:0000313" key="2">
    <source>
        <dbReference type="EMBL" id="MCP2166189.1"/>
    </source>
</evidence>
<feature type="transmembrane region" description="Helical" evidence="1">
    <location>
        <begin position="310"/>
        <end position="328"/>
    </location>
</feature>
<protein>
    <submittedName>
        <fullName evidence="2">Uncharacterized protein</fullName>
    </submittedName>
</protein>
<feature type="transmembrane region" description="Helical" evidence="1">
    <location>
        <begin position="99"/>
        <end position="120"/>
    </location>
</feature>
<keyword evidence="1" id="KW-0472">Membrane</keyword>
<dbReference type="AlphaFoldDB" id="A0AAE3KH80"/>
<dbReference type="EMBL" id="JAMTCK010000006">
    <property type="protein sequence ID" value="MCP2166189.1"/>
    <property type="molecule type" value="Genomic_DNA"/>
</dbReference>
<feature type="transmembrane region" description="Helical" evidence="1">
    <location>
        <begin position="132"/>
        <end position="151"/>
    </location>
</feature>
<sequence length="386" mass="42003">MRTGVAARLARFGDQYWERGLPGRDTPAGLAVGLYRLWLAAFAFKLLGSTWDVSWHFRWLRDDLAPPHLVNTVGTVIAIALVLFHTYTGYGADRTTLRLMQWGMGVFVLAAPLDVINHRVNGLDLTAWSPSHALLYVGTGIMIAGVIRGWVLHHPRGGRAYPLGLLVLWCLFLEGVWFAEQQQEYGVLELASWERGQPYAEPILLQFAADQIGRPVDRAAVTHFAMPIPDWVYLGWAVAAAGLVLVLARRMTGLRWAATAVISGYVAYRCLVWPLLVGAAFPPSVVPLFAVLLGVAVDVAFLLRLPAPVTALVGALLVSAAGYGGFWVQSQLLGGPPVDYRWLPAAFALLAVLWLVADRVVARRGWAALRPARPEAPQPGPAATAA</sequence>
<evidence type="ECO:0000313" key="3">
    <source>
        <dbReference type="Proteomes" id="UP001206128"/>
    </source>
</evidence>
<gene>
    <name evidence="2" type="ORF">LX83_003048</name>
</gene>
<keyword evidence="1" id="KW-0812">Transmembrane</keyword>
<name>A0AAE3KH80_9PSEU</name>
<accession>A0AAE3KH80</accession>
<feature type="transmembrane region" description="Helical" evidence="1">
    <location>
        <begin position="28"/>
        <end position="48"/>
    </location>
</feature>
<dbReference type="RefSeq" id="WP_253771790.1">
    <property type="nucleotide sequence ID" value="NZ_JAMTCK010000006.1"/>
</dbReference>
<evidence type="ECO:0000256" key="1">
    <source>
        <dbReference type="SAM" id="Phobius"/>
    </source>
</evidence>
<reference evidence="2" key="1">
    <citation type="submission" date="2022-06" db="EMBL/GenBank/DDBJ databases">
        <title>Genomic Encyclopedia of Archaeal and Bacterial Type Strains, Phase II (KMG-II): from individual species to whole genera.</title>
        <authorList>
            <person name="Goeker M."/>
        </authorList>
    </citation>
    <scope>NUCLEOTIDE SEQUENCE</scope>
    <source>
        <strain evidence="2">DSM 43935</strain>
    </source>
</reference>
<feature type="transmembrane region" description="Helical" evidence="1">
    <location>
        <begin position="285"/>
        <end position="303"/>
    </location>
</feature>